<dbReference type="InterPro" id="IPR036388">
    <property type="entry name" value="WH-like_DNA-bd_sf"/>
</dbReference>
<keyword evidence="5" id="KW-0812">Transmembrane</keyword>
<feature type="transmembrane region" description="Helical" evidence="5">
    <location>
        <begin position="102"/>
        <end position="125"/>
    </location>
</feature>
<evidence type="ECO:0000256" key="2">
    <source>
        <dbReference type="ARBA" id="ARBA00023125"/>
    </source>
</evidence>
<keyword evidence="1" id="KW-0805">Transcription regulation</keyword>
<keyword evidence="2" id="KW-0238">DNA-binding</keyword>
<sequence>MSEDATEALTPKEKETLRLILRGHDAKSSARALDLSVHTVNGRLRDARRKLGVTSSKEAARMLLADEGPEFLAGESLGAASSGGAGSDTDLSNGARPGRRRLIGGLFVMSALTALVALALAGSGITHDPTPPDSSAERIALDHATEAAAREFLADVDAYDWEASYAATGSQFRSRNTLKIWSDASDKVRIPLGAVSSREATGYQEVYAPPNGYRVVTFRTDFGGKPDAVETVTLEREGGAWRVVSYIIE</sequence>
<name>A0A844YD73_9SPHN</name>
<evidence type="ECO:0000259" key="6">
    <source>
        <dbReference type="PROSITE" id="PS50043"/>
    </source>
</evidence>
<feature type="region of interest" description="Disordered" evidence="4">
    <location>
        <begin position="75"/>
        <end position="95"/>
    </location>
</feature>
<dbReference type="GO" id="GO:0003677">
    <property type="term" value="F:DNA binding"/>
    <property type="evidence" value="ECO:0007669"/>
    <property type="project" value="UniProtKB-KW"/>
</dbReference>
<dbReference type="EMBL" id="WTYD01000002">
    <property type="protein sequence ID" value="MXO54902.1"/>
    <property type="molecule type" value="Genomic_DNA"/>
</dbReference>
<evidence type="ECO:0000313" key="7">
    <source>
        <dbReference type="EMBL" id="MXO54902.1"/>
    </source>
</evidence>
<dbReference type="InterPro" id="IPR025091">
    <property type="entry name" value="DUF4019"/>
</dbReference>
<dbReference type="GO" id="GO:0006355">
    <property type="term" value="P:regulation of DNA-templated transcription"/>
    <property type="evidence" value="ECO:0007669"/>
    <property type="project" value="InterPro"/>
</dbReference>
<evidence type="ECO:0000256" key="3">
    <source>
        <dbReference type="ARBA" id="ARBA00023163"/>
    </source>
</evidence>
<protein>
    <submittedName>
        <fullName evidence="7">DUF4019 domain-containing protein</fullName>
    </submittedName>
</protein>
<dbReference type="PANTHER" id="PTHR44688">
    <property type="entry name" value="DNA-BINDING TRANSCRIPTIONAL ACTIVATOR DEVR_DOSR"/>
    <property type="match status" value="1"/>
</dbReference>
<dbReference type="AlphaFoldDB" id="A0A844YD73"/>
<dbReference type="CDD" id="cd06170">
    <property type="entry name" value="LuxR_C_like"/>
    <property type="match status" value="1"/>
</dbReference>
<dbReference type="PANTHER" id="PTHR44688:SF16">
    <property type="entry name" value="DNA-BINDING TRANSCRIPTIONAL ACTIVATOR DEVR_DOSR"/>
    <property type="match status" value="1"/>
</dbReference>
<dbReference type="Gene3D" id="1.10.10.10">
    <property type="entry name" value="Winged helix-like DNA-binding domain superfamily/Winged helix DNA-binding domain"/>
    <property type="match status" value="1"/>
</dbReference>
<dbReference type="Pfam" id="PF00196">
    <property type="entry name" value="GerE"/>
    <property type="match status" value="1"/>
</dbReference>
<dbReference type="PROSITE" id="PS50043">
    <property type="entry name" value="HTH_LUXR_2"/>
    <property type="match status" value="1"/>
</dbReference>
<reference evidence="7 8" key="1">
    <citation type="submission" date="2019-12" db="EMBL/GenBank/DDBJ databases">
        <title>Genomic-based taxomic classification of the family Erythrobacteraceae.</title>
        <authorList>
            <person name="Xu L."/>
        </authorList>
    </citation>
    <scope>NUCLEOTIDE SEQUENCE [LARGE SCALE GENOMIC DNA]</scope>
    <source>
        <strain evidence="7 8">JCM 17468</strain>
    </source>
</reference>
<gene>
    <name evidence="7" type="ORF">GRI47_12925</name>
</gene>
<comment type="caution">
    <text evidence="7">The sequence shown here is derived from an EMBL/GenBank/DDBJ whole genome shotgun (WGS) entry which is preliminary data.</text>
</comment>
<dbReference type="OrthoDB" id="7193436at2"/>
<dbReference type="PRINTS" id="PR00038">
    <property type="entry name" value="HTHLUXR"/>
</dbReference>
<keyword evidence="5" id="KW-0472">Membrane</keyword>
<evidence type="ECO:0000256" key="4">
    <source>
        <dbReference type="SAM" id="MobiDB-lite"/>
    </source>
</evidence>
<dbReference type="RefSeq" id="WP_160661889.1">
    <property type="nucleotide sequence ID" value="NZ_BAABDV010000001.1"/>
</dbReference>
<proteinExistence type="predicted"/>
<organism evidence="7 8">
    <name type="scientific">Qipengyuania pelagi</name>
    <dbReference type="NCBI Taxonomy" id="994320"/>
    <lineage>
        <taxon>Bacteria</taxon>
        <taxon>Pseudomonadati</taxon>
        <taxon>Pseudomonadota</taxon>
        <taxon>Alphaproteobacteria</taxon>
        <taxon>Sphingomonadales</taxon>
        <taxon>Erythrobacteraceae</taxon>
        <taxon>Qipengyuania</taxon>
    </lineage>
</organism>
<evidence type="ECO:0000313" key="8">
    <source>
        <dbReference type="Proteomes" id="UP000430272"/>
    </source>
</evidence>
<dbReference type="InterPro" id="IPR016032">
    <property type="entry name" value="Sig_transdc_resp-reg_C-effctor"/>
</dbReference>
<dbReference type="InterPro" id="IPR000792">
    <property type="entry name" value="Tscrpt_reg_LuxR_C"/>
</dbReference>
<keyword evidence="5" id="KW-1133">Transmembrane helix</keyword>
<dbReference type="SUPFAM" id="SSF46894">
    <property type="entry name" value="C-terminal effector domain of the bipartite response regulators"/>
    <property type="match status" value="1"/>
</dbReference>
<evidence type="ECO:0000256" key="5">
    <source>
        <dbReference type="SAM" id="Phobius"/>
    </source>
</evidence>
<keyword evidence="8" id="KW-1185">Reference proteome</keyword>
<dbReference type="Proteomes" id="UP000430272">
    <property type="component" value="Unassembled WGS sequence"/>
</dbReference>
<dbReference type="SMART" id="SM00421">
    <property type="entry name" value="HTH_LUXR"/>
    <property type="match status" value="1"/>
</dbReference>
<dbReference type="Pfam" id="PF13211">
    <property type="entry name" value="DUF4019"/>
    <property type="match status" value="1"/>
</dbReference>
<keyword evidence="3" id="KW-0804">Transcription</keyword>
<evidence type="ECO:0000256" key="1">
    <source>
        <dbReference type="ARBA" id="ARBA00023015"/>
    </source>
</evidence>
<feature type="domain" description="HTH luxR-type" evidence="6">
    <location>
        <begin position="2"/>
        <end position="67"/>
    </location>
</feature>
<accession>A0A844YD73</accession>